<feature type="coiled-coil region" evidence="7">
    <location>
        <begin position="731"/>
        <end position="783"/>
    </location>
</feature>
<name>A0AAV0THN0_HYABA</name>
<dbReference type="GO" id="GO:0008017">
    <property type="term" value="F:microtubule binding"/>
    <property type="evidence" value="ECO:0007669"/>
    <property type="project" value="InterPro"/>
</dbReference>
<comment type="subcellular location">
    <subcellularLocation>
        <location evidence="1">Cytoplasm</location>
    </subcellularLocation>
</comment>
<dbReference type="GO" id="GO:0007052">
    <property type="term" value="P:mitotic spindle organization"/>
    <property type="evidence" value="ECO:0007669"/>
    <property type="project" value="TreeGrafter"/>
</dbReference>
<evidence type="ECO:0000256" key="7">
    <source>
        <dbReference type="SAM" id="Coils"/>
    </source>
</evidence>
<proteinExistence type="inferred from homology"/>
<feature type="coiled-coil region" evidence="7">
    <location>
        <begin position="908"/>
        <end position="935"/>
    </location>
</feature>
<dbReference type="GO" id="GO:0007018">
    <property type="term" value="P:microtubule-based movement"/>
    <property type="evidence" value="ECO:0007669"/>
    <property type="project" value="InterPro"/>
</dbReference>
<comment type="similarity">
    <text evidence="6">Belongs to the TRAFAC class myosin-kinesin ATPase superfamily. Kinesin family.</text>
</comment>
<feature type="region of interest" description="Disordered" evidence="8">
    <location>
        <begin position="30"/>
        <end position="68"/>
    </location>
</feature>
<accession>A0AAV0THN0</accession>
<keyword evidence="5 7" id="KW-0175">Coiled coil</keyword>
<dbReference type="InterPro" id="IPR001752">
    <property type="entry name" value="Kinesin_motor_dom"/>
</dbReference>
<evidence type="ECO:0000313" key="10">
    <source>
        <dbReference type="EMBL" id="CAI5720925.1"/>
    </source>
</evidence>
<dbReference type="InterPro" id="IPR027417">
    <property type="entry name" value="P-loop_NTPase"/>
</dbReference>
<dbReference type="Proteomes" id="UP001162031">
    <property type="component" value="Unassembled WGS sequence"/>
</dbReference>
<evidence type="ECO:0000256" key="2">
    <source>
        <dbReference type="ARBA" id="ARBA00022490"/>
    </source>
</evidence>
<feature type="domain" description="Kinesin motor" evidence="9">
    <location>
        <begin position="89"/>
        <end position="493"/>
    </location>
</feature>
<feature type="coiled-coil region" evidence="7">
    <location>
        <begin position="1064"/>
        <end position="1098"/>
    </location>
</feature>
<evidence type="ECO:0000256" key="4">
    <source>
        <dbReference type="ARBA" id="ARBA00022840"/>
    </source>
</evidence>
<evidence type="ECO:0000256" key="1">
    <source>
        <dbReference type="ARBA" id="ARBA00004496"/>
    </source>
</evidence>
<dbReference type="GO" id="GO:0005524">
    <property type="term" value="F:ATP binding"/>
    <property type="evidence" value="ECO:0007669"/>
    <property type="project" value="UniProtKB-UniRule"/>
</dbReference>
<evidence type="ECO:0000259" key="9">
    <source>
        <dbReference type="PROSITE" id="PS50067"/>
    </source>
</evidence>
<keyword evidence="11" id="KW-1185">Reference proteome</keyword>
<feature type="coiled-coil region" evidence="7">
    <location>
        <begin position="1127"/>
        <end position="1154"/>
    </location>
</feature>
<evidence type="ECO:0000256" key="5">
    <source>
        <dbReference type="ARBA" id="ARBA00023054"/>
    </source>
</evidence>
<evidence type="ECO:0000313" key="11">
    <source>
        <dbReference type="Proteomes" id="UP001162031"/>
    </source>
</evidence>
<dbReference type="InterPro" id="IPR036961">
    <property type="entry name" value="Kinesin_motor_dom_sf"/>
</dbReference>
<keyword evidence="3 6" id="KW-0547">Nucleotide-binding</keyword>
<keyword evidence="2" id="KW-0963">Cytoplasm</keyword>
<evidence type="ECO:0000256" key="3">
    <source>
        <dbReference type="ARBA" id="ARBA00022741"/>
    </source>
</evidence>
<keyword evidence="6" id="KW-0505">Motor protein</keyword>
<dbReference type="EMBL" id="CANTFL010000332">
    <property type="protein sequence ID" value="CAI5720925.1"/>
    <property type="molecule type" value="Genomic_DNA"/>
</dbReference>
<reference evidence="10" key="1">
    <citation type="submission" date="2022-12" db="EMBL/GenBank/DDBJ databases">
        <authorList>
            <person name="Webb A."/>
        </authorList>
    </citation>
    <scope>NUCLEOTIDE SEQUENCE</scope>
    <source>
        <strain evidence="10">Hp1</strain>
    </source>
</reference>
<dbReference type="Gene3D" id="3.40.850.10">
    <property type="entry name" value="Kinesin motor domain"/>
    <property type="match status" value="1"/>
</dbReference>
<protein>
    <recommendedName>
        <fullName evidence="9">Kinesin motor domain-containing protein</fullName>
    </recommendedName>
</protein>
<dbReference type="GO" id="GO:0003777">
    <property type="term" value="F:microtubule motor activity"/>
    <property type="evidence" value="ECO:0007669"/>
    <property type="project" value="InterPro"/>
</dbReference>
<dbReference type="GO" id="GO:0005875">
    <property type="term" value="C:microtubule associated complex"/>
    <property type="evidence" value="ECO:0007669"/>
    <property type="project" value="TreeGrafter"/>
</dbReference>
<dbReference type="Pfam" id="PF00225">
    <property type="entry name" value="Kinesin"/>
    <property type="match status" value="1"/>
</dbReference>
<dbReference type="InterPro" id="IPR027640">
    <property type="entry name" value="Kinesin-like_fam"/>
</dbReference>
<comment type="caution">
    <text evidence="10">The sequence shown here is derived from an EMBL/GenBank/DDBJ whole genome shotgun (WGS) entry which is preliminary data.</text>
</comment>
<dbReference type="PROSITE" id="PS50067">
    <property type="entry name" value="KINESIN_MOTOR_2"/>
    <property type="match status" value="1"/>
</dbReference>
<dbReference type="Pfam" id="PF03999">
    <property type="entry name" value="MAP65_ASE1"/>
    <property type="match status" value="1"/>
</dbReference>
<dbReference type="PROSITE" id="PS00411">
    <property type="entry name" value="KINESIN_MOTOR_1"/>
    <property type="match status" value="1"/>
</dbReference>
<dbReference type="SMART" id="SM00129">
    <property type="entry name" value="KISc"/>
    <property type="match status" value="1"/>
</dbReference>
<keyword evidence="4 6" id="KW-0067">ATP-binding</keyword>
<dbReference type="Gene3D" id="1.20.58.1520">
    <property type="match status" value="1"/>
</dbReference>
<dbReference type="GO" id="GO:0051231">
    <property type="term" value="P:spindle elongation"/>
    <property type="evidence" value="ECO:0007669"/>
    <property type="project" value="TreeGrafter"/>
</dbReference>
<dbReference type="SUPFAM" id="SSF52540">
    <property type="entry name" value="P-loop containing nucleoside triphosphate hydrolases"/>
    <property type="match status" value="1"/>
</dbReference>
<gene>
    <name evidence="10" type="ORF">HBR001_LOCUS2501</name>
</gene>
<dbReference type="PANTHER" id="PTHR47969">
    <property type="entry name" value="CHROMOSOME-ASSOCIATED KINESIN KIF4A-RELATED"/>
    <property type="match status" value="1"/>
</dbReference>
<sequence length="1707" mass="191482">MRLRKSRQYPRIDHPISCIHSHPIHFSKCSAAHSRRPRALAASASRRVPPPPPTTTSGDTDSLDGQRSYCGADKETRVQPLVQLRKDGSVRVAVRVRPALPWELARNAVTCVQTLRGGDHSAVHVTAGPQAAKKFTFDHVFPQTTTQTEVYDEALHPLLASFLQGFNVTVIAYGQTGSGKTYTMGNNMPSACRMANNVFASPPTCDDGRNEAAGDTLESSEGLIPRFLYHLFAKLNENRRNVELSVSFLEIYGQDIYDLLDSTGTQRLGRRSASLQLREDTKNGVWVQGLKEVRVSSRQEAMDQMRRGALQRITASTQMNEHSSRSHAVYTVKIVQRVSEEGYKKVAPLDKNIAASSSKRMNKLAVESSNNNDVAANVIDSDAVIVSKLTFVDLAGSERLKKTLAEGDRMKEGIQINTGLFALGNVINALGDDRRQGSFAFHVPYRSSKLTRLLQDALGGNSRTLFIACVSSADLNADETLNTLVYANRAKNIQNKAVKNIDSRSAKLANLKAYNQLLCRELVKAVLAGLKGEAHDDMDSLVDICMTSPKVVAHFGSIEQLLASAELMMAGDKRTIEARHLLSSLTSHLCELASKNKCQRAISVTSASESRPNRVERRDELLGFARVSSSAVVKTRARELDTDEACVTTCTLQKFCRTLEIVNFAFEMLEVQREGKRLRQSLNVKRMNSEMRYRRQVLLRDGLSGMIDRMQTRLSSATLTEDARRGIGCSIDVAKGKLDSMTAEMEDLKCQIATLSREQKLELQRCQNEWKEKQDQISEMREADNKTATNTLDVLIRKAEIEVRFDRYDLDIIADLLKNEEKEVAAYLDEGNDAIAFMSPLFTKQELALSQHRDIVLMIENELQNALDNEALEAFLHKELRRRTQLIHEIAQGPTACHRDEMTERMFMEKNERALKDCENSISQIREAMQAKQCQRASMGDIIDSIESLDAAKVVIRRLIIQIYAQRRNGMVLDEKEEFKRQKEIEKSVQQSLAAVKTDMDAKLEAIEARYEKDLQSTFQMVTSFDDVIRLDGQSLMHDPSGQAKAAVEISLLKERDKMLVAELAENNDEMVAMRAELDRLRASAKSAEKKEEALRVMDRCQEIWQELGVNEEDQASKFQDISELLLKKCSEELESLEAARRKIQARIDDACRTVGRLESILRVDAPLHAQSLPEMAGETLLEQETYILSLQRRLSNELWHNLNARIRLSDDIRELSDALQIKSCEDFCHVAHDALRCFDTNFSASQSVELDVWKAVARNAGEAAEERDPFLERLDEGTDISRMSVQRDQNVFNTLLIEKTKRIAEVEESLAAIRTMARKSQLSRDDIGSVIRLLLDGEDGGIDAKAKTLEAICAHLFQTGGQLDFSKRILEVLAKVLGSLEEVQAGRSDALTFLRRTVEEAAMVTHDVALGGFMDDGNFRHFTCPLPQTPHGDQSLMDTLAAGKEILCCLSEPVENALRSLLYSMDDDFAAFGIDTNEQRMSFFMGCEVERKMSRLAILDKYVVRSCCALNASGDEDNLNIGVPERALECNDSFLSRLDPAFEKFHRTYSVSFGDSQLQGLRASIADTQEVKSAVNSAQTRLQSLRKIMAIYNKINEFKGRIAEFEANATQKDRLFGNSHVLLEEERFRKMAAKHYPNLLAALRKEVSRWLENEGGEYDLSVLGENLKNLLLDMMNTNTDLMHLDLGVVGRASKQLLTPNSSSFNL</sequence>
<dbReference type="GO" id="GO:0005737">
    <property type="term" value="C:cytoplasm"/>
    <property type="evidence" value="ECO:0007669"/>
    <property type="project" value="UniProtKB-SubCell"/>
</dbReference>
<dbReference type="PRINTS" id="PR00380">
    <property type="entry name" value="KINESINHEAVY"/>
</dbReference>
<dbReference type="PANTHER" id="PTHR47969:SF15">
    <property type="entry name" value="CHROMOSOME-ASSOCIATED KINESIN KIF4A-RELATED"/>
    <property type="match status" value="1"/>
</dbReference>
<feature type="binding site" evidence="6">
    <location>
        <begin position="174"/>
        <end position="181"/>
    </location>
    <ligand>
        <name>ATP</name>
        <dbReference type="ChEBI" id="CHEBI:30616"/>
    </ligand>
</feature>
<dbReference type="InterPro" id="IPR019821">
    <property type="entry name" value="Kinesin_motor_CS"/>
</dbReference>
<evidence type="ECO:0000256" key="6">
    <source>
        <dbReference type="PROSITE-ProRule" id="PRU00283"/>
    </source>
</evidence>
<organism evidence="10 11">
    <name type="scientific">Hyaloperonospora brassicae</name>
    <name type="common">Brassica downy mildew</name>
    <name type="synonym">Peronospora brassicae</name>
    <dbReference type="NCBI Taxonomy" id="162125"/>
    <lineage>
        <taxon>Eukaryota</taxon>
        <taxon>Sar</taxon>
        <taxon>Stramenopiles</taxon>
        <taxon>Oomycota</taxon>
        <taxon>Peronosporomycetes</taxon>
        <taxon>Peronosporales</taxon>
        <taxon>Peronosporaceae</taxon>
        <taxon>Hyaloperonospora</taxon>
    </lineage>
</organism>
<evidence type="ECO:0000256" key="8">
    <source>
        <dbReference type="SAM" id="MobiDB-lite"/>
    </source>
</evidence>